<dbReference type="Pfam" id="PF00990">
    <property type="entry name" value="GGDEF"/>
    <property type="match status" value="1"/>
</dbReference>
<dbReference type="SUPFAM" id="SSF55785">
    <property type="entry name" value="PYP-like sensor domain (PAS domain)"/>
    <property type="match status" value="1"/>
</dbReference>
<keyword evidence="1" id="KW-1133">Transmembrane helix</keyword>
<dbReference type="PANTHER" id="PTHR45138:SF9">
    <property type="entry name" value="DIGUANYLATE CYCLASE DGCM-RELATED"/>
    <property type="match status" value="1"/>
</dbReference>
<evidence type="ECO:0000313" key="3">
    <source>
        <dbReference type="EMBL" id="SSC12915.1"/>
    </source>
</evidence>
<organism evidence="3 4">
    <name type="scientific">Mesotoga infera</name>
    <dbReference type="NCBI Taxonomy" id="1236046"/>
    <lineage>
        <taxon>Bacteria</taxon>
        <taxon>Thermotogati</taxon>
        <taxon>Thermotogota</taxon>
        <taxon>Thermotogae</taxon>
        <taxon>Kosmotogales</taxon>
        <taxon>Kosmotogaceae</taxon>
        <taxon>Mesotoga</taxon>
    </lineage>
</organism>
<keyword evidence="4" id="KW-1185">Reference proteome</keyword>
<dbReference type="Pfam" id="PF08448">
    <property type="entry name" value="PAS_4"/>
    <property type="match status" value="1"/>
</dbReference>
<dbReference type="SMART" id="SM00267">
    <property type="entry name" value="GGDEF"/>
    <property type="match status" value="1"/>
</dbReference>
<dbReference type="Gene3D" id="3.30.450.20">
    <property type="entry name" value="PAS domain"/>
    <property type="match status" value="1"/>
</dbReference>
<dbReference type="SUPFAM" id="SSF55073">
    <property type="entry name" value="Nucleotide cyclase"/>
    <property type="match status" value="1"/>
</dbReference>
<protein>
    <submittedName>
        <fullName evidence="3">Putative Diguanylate cyclase</fullName>
        <ecNumber evidence="3">2.7.7.65</ecNumber>
    </submittedName>
</protein>
<dbReference type="InterPro" id="IPR043128">
    <property type="entry name" value="Rev_trsase/Diguanyl_cyclase"/>
</dbReference>
<dbReference type="InterPro" id="IPR013656">
    <property type="entry name" value="PAS_4"/>
</dbReference>
<reference evidence="3 4" key="1">
    <citation type="submission" date="2017-01" db="EMBL/GenBank/DDBJ databases">
        <authorList>
            <person name="Erauso G."/>
        </authorList>
    </citation>
    <scope>NUCLEOTIDE SEQUENCE [LARGE SCALE GENOMIC DNA]</scope>
    <source>
        <strain evidence="3">MESINF1</strain>
    </source>
</reference>
<dbReference type="PROSITE" id="PS50887">
    <property type="entry name" value="GGDEF"/>
    <property type="match status" value="1"/>
</dbReference>
<keyword evidence="1" id="KW-0472">Membrane</keyword>
<dbReference type="GO" id="GO:0043709">
    <property type="term" value="P:cell adhesion involved in single-species biofilm formation"/>
    <property type="evidence" value="ECO:0007669"/>
    <property type="project" value="TreeGrafter"/>
</dbReference>
<proteinExistence type="predicted"/>
<dbReference type="EC" id="2.7.7.65" evidence="3"/>
<name>A0A7Z7LF86_9BACT</name>
<dbReference type="GO" id="GO:0005886">
    <property type="term" value="C:plasma membrane"/>
    <property type="evidence" value="ECO:0007669"/>
    <property type="project" value="TreeGrafter"/>
</dbReference>
<dbReference type="Pfam" id="PF16927">
    <property type="entry name" value="HisKA_7TM"/>
    <property type="match status" value="1"/>
</dbReference>
<sequence length="510" mass="58232">MNPFALLMFITTVSCGLLGMYSFYKRELTGARPLGFLMFAIAWWSAMYGLELLSNDLQQMRLLNRISYPAIVSLPVFVFMFVMAILDRREWFTVKRVILLFIVPTIVDLAMWTNEFHWLFYRVSEIDTQWPFPVQKLVHGPLFWINIVYTYVLLICSIVLLLREWFYSERAYRTQLGIVLLGMAFPILVNLNHLFKILPVGYIDLTPVAFFLTALFEALSIFRFRLFDLRPIAKETVISNLEDGIVVIDKSGTLIDVNPVSVRLLEIDGDKALGLSIDDAFSRIPTLLDFIESTDSRSELVIGERIIESRKTSIMSKRGKLRGHIVLLTDITDHKRTEEALRKSQEMYRTLATTDMLTGVLNRYSLEQLLEGETERSSRYGEPLSVIMFDLDDLKKINDTHGHIVGDNALKAISFQILSKIRKSDSLGRWGGDEFLIVAPSTDLAGALEMAEKLRAEIDSVEFEAIGKLSISMGVSSLEMGEKDYDGLLRRADRALYESKKRGKNRVMAI</sequence>
<keyword evidence="3" id="KW-0548">Nucleotidyltransferase</keyword>
<dbReference type="AlphaFoldDB" id="A0A7Z7LF86"/>
<accession>A0A7Z7LF86</accession>
<dbReference type="EMBL" id="LS974202">
    <property type="protein sequence ID" value="SSC12915.1"/>
    <property type="molecule type" value="Genomic_DNA"/>
</dbReference>
<dbReference type="InterPro" id="IPR031621">
    <property type="entry name" value="HisKA_7TM"/>
</dbReference>
<feature type="transmembrane region" description="Helical" evidence="1">
    <location>
        <begin position="36"/>
        <end position="54"/>
    </location>
</feature>
<evidence type="ECO:0000313" key="4">
    <source>
        <dbReference type="Proteomes" id="UP000250796"/>
    </source>
</evidence>
<dbReference type="InterPro" id="IPR029787">
    <property type="entry name" value="Nucleotide_cyclase"/>
</dbReference>
<dbReference type="InterPro" id="IPR035965">
    <property type="entry name" value="PAS-like_dom_sf"/>
</dbReference>
<keyword evidence="1" id="KW-0812">Transmembrane</keyword>
<dbReference type="InterPro" id="IPR000160">
    <property type="entry name" value="GGDEF_dom"/>
</dbReference>
<feature type="transmembrane region" description="Helical" evidence="1">
    <location>
        <begin position="201"/>
        <end position="222"/>
    </location>
</feature>
<dbReference type="NCBIfam" id="TIGR00254">
    <property type="entry name" value="GGDEF"/>
    <property type="match status" value="1"/>
</dbReference>
<dbReference type="CDD" id="cd01949">
    <property type="entry name" value="GGDEF"/>
    <property type="match status" value="1"/>
</dbReference>
<feature type="transmembrane region" description="Helical" evidence="1">
    <location>
        <begin position="66"/>
        <end position="86"/>
    </location>
</feature>
<feature type="domain" description="GGDEF" evidence="2">
    <location>
        <begin position="382"/>
        <end position="510"/>
    </location>
</feature>
<dbReference type="FunFam" id="3.30.70.270:FF:000001">
    <property type="entry name" value="Diguanylate cyclase domain protein"/>
    <property type="match status" value="1"/>
</dbReference>
<dbReference type="Proteomes" id="UP000250796">
    <property type="component" value="Chromosome MESINF"/>
</dbReference>
<dbReference type="Gene3D" id="3.30.70.270">
    <property type="match status" value="1"/>
</dbReference>
<dbReference type="KEGG" id="minf:MESINF_1471"/>
<feature type="transmembrane region" description="Helical" evidence="1">
    <location>
        <begin position="98"/>
        <end position="121"/>
    </location>
</feature>
<dbReference type="InterPro" id="IPR050469">
    <property type="entry name" value="Diguanylate_Cyclase"/>
</dbReference>
<feature type="transmembrane region" description="Helical" evidence="1">
    <location>
        <begin position="174"/>
        <end position="195"/>
    </location>
</feature>
<dbReference type="GO" id="GO:0052621">
    <property type="term" value="F:diguanylate cyclase activity"/>
    <property type="evidence" value="ECO:0007669"/>
    <property type="project" value="UniProtKB-EC"/>
</dbReference>
<dbReference type="PANTHER" id="PTHR45138">
    <property type="entry name" value="REGULATORY COMPONENTS OF SENSORY TRANSDUCTION SYSTEM"/>
    <property type="match status" value="1"/>
</dbReference>
<feature type="transmembrane region" description="Helical" evidence="1">
    <location>
        <begin position="6"/>
        <end position="24"/>
    </location>
</feature>
<keyword evidence="3" id="KW-0808">Transferase</keyword>
<feature type="transmembrane region" description="Helical" evidence="1">
    <location>
        <begin position="141"/>
        <end position="162"/>
    </location>
</feature>
<dbReference type="RefSeq" id="WP_231936650.1">
    <property type="nucleotide sequence ID" value="NZ_LS974202.1"/>
</dbReference>
<dbReference type="GO" id="GO:1902201">
    <property type="term" value="P:negative regulation of bacterial-type flagellum-dependent cell motility"/>
    <property type="evidence" value="ECO:0007669"/>
    <property type="project" value="TreeGrafter"/>
</dbReference>
<gene>
    <name evidence="3" type="ORF">MESINF_1471</name>
</gene>
<evidence type="ECO:0000259" key="2">
    <source>
        <dbReference type="PROSITE" id="PS50887"/>
    </source>
</evidence>
<evidence type="ECO:0000256" key="1">
    <source>
        <dbReference type="SAM" id="Phobius"/>
    </source>
</evidence>